<dbReference type="PANTHER" id="PTHR47723:SF24">
    <property type="entry name" value="RNASE H TYPE-1 DOMAIN-CONTAINING PROTEIN"/>
    <property type="match status" value="1"/>
</dbReference>
<dbReference type="InterPro" id="IPR053151">
    <property type="entry name" value="RNase_H-like"/>
</dbReference>
<reference evidence="2 3" key="1">
    <citation type="submission" date="2024-02" db="EMBL/GenBank/DDBJ databases">
        <title>de novo genome assembly of Solanum bulbocastanum strain 11H21.</title>
        <authorList>
            <person name="Hosaka A.J."/>
        </authorList>
    </citation>
    <scope>NUCLEOTIDE SEQUENCE [LARGE SCALE GENOMIC DNA]</scope>
    <source>
        <tissue evidence="2">Young leaves</tissue>
    </source>
</reference>
<dbReference type="GO" id="GO:0003676">
    <property type="term" value="F:nucleic acid binding"/>
    <property type="evidence" value="ECO:0007669"/>
    <property type="project" value="InterPro"/>
</dbReference>
<dbReference type="Pfam" id="PF13456">
    <property type="entry name" value="RVT_3"/>
    <property type="match status" value="1"/>
</dbReference>
<name>A0AAN8Y1W9_SOLBU</name>
<keyword evidence="3" id="KW-1185">Reference proteome</keyword>
<protein>
    <recommendedName>
        <fullName evidence="1">RNase H type-1 domain-containing protein</fullName>
    </recommendedName>
</protein>
<evidence type="ECO:0000313" key="2">
    <source>
        <dbReference type="EMBL" id="KAK6773983.1"/>
    </source>
</evidence>
<organism evidence="2 3">
    <name type="scientific">Solanum bulbocastanum</name>
    <name type="common">Wild potato</name>
    <dbReference type="NCBI Taxonomy" id="147425"/>
    <lineage>
        <taxon>Eukaryota</taxon>
        <taxon>Viridiplantae</taxon>
        <taxon>Streptophyta</taxon>
        <taxon>Embryophyta</taxon>
        <taxon>Tracheophyta</taxon>
        <taxon>Spermatophyta</taxon>
        <taxon>Magnoliopsida</taxon>
        <taxon>eudicotyledons</taxon>
        <taxon>Gunneridae</taxon>
        <taxon>Pentapetalae</taxon>
        <taxon>asterids</taxon>
        <taxon>lamiids</taxon>
        <taxon>Solanales</taxon>
        <taxon>Solanaceae</taxon>
        <taxon>Solanoideae</taxon>
        <taxon>Solaneae</taxon>
        <taxon>Solanum</taxon>
    </lineage>
</organism>
<dbReference type="InterPro" id="IPR002156">
    <property type="entry name" value="RNaseH_domain"/>
</dbReference>
<dbReference type="SUPFAM" id="SSF53098">
    <property type="entry name" value="Ribonuclease H-like"/>
    <property type="match status" value="1"/>
</dbReference>
<accession>A0AAN8Y1W9</accession>
<comment type="caution">
    <text evidence="2">The sequence shown here is derived from an EMBL/GenBank/DDBJ whole genome shotgun (WGS) entry which is preliminary data.</text>
</comment>
<dbReference type="InterPro" id="IPR036397">
    <property type="entry name" value="RNaseH_sf"/>
</dbReference>
<evidence type="ECO:0000313" key="3">
    <source>
        <dbReference type="Proteomes" id="UP001371456"/>
    </source>
</evidence>
<dbReference type="Gene3D" id="3.30.420.10">
    <property type="entry name" value="Ribonuclease H-like superfamily/Ribonuclease H"/>
    <property type="match status" value="1"/>
</dbReference>
<gene>
    <name evidence="2" type="ORF">RDI58_029222</name>
</gene>
<dbReference type="GO" id="GO:0004523">
    <property type="term" value="F:RNA-DNA hybrid ribonuclease activity"/>
    <property type="evidence" value="ECO:0007669"/>
    <property type="project" value="InterPro"/>
</dbReference>
<dbReference type="EMBL" id="JBANQN010000012">
    <property type="protein sequence ID" value="KAK6773983.1"/>
    <property type="molecule type" value="Genomic_DNA"/>
</dbReference>
<proteinExistence type="predicted"/>
<sequence length="156" mass="17408">MDGQIKVNTDGSYLEHNGKAGIGEIAMNSDGKFIFAFSAPITPSEHNVAEALAAKYAMEWLVEGSYNKGKVESDSMLLVKMLQNGNAQNTFLRSIVEDMVMLNTRVDLNFEHYFLESNLMANCLAKLATTLDEPTFYHKMEDMSIDAKSSFIFDES</sequence>
<dbReference type="CDD" id="cd06222">
    <property type="entry name" value="RNase_H_like"/>
    <property type="match status" value="1"/>
</dbReference>
<evidence type="ECO:0000259" key="1">
    <source>
        <dbReference type="Pfam" id="PF13456"/>
    </source>
</evidence>
<dbReference type="InterPro" id="IPR012337">
    <property type="entry name" value="RNaseH-like_sf"/>
</dbReference>
<feature type="domain" description="RNase H type-1" evidence="1">
    <location>
        <begin position="8"/>
        <end position="128"/>
    </location>
</feature>
<dbReference type="AlphaFoldDB" id="A0AAN8Y1W9"/>
<dbReference type="InterPro" id="IPR044730">
    <property type="entry name" value="RNase_H-like_dom_plant"/>
</dbReference>
<dbReference type="Proteomes" id="UP001371456">
    <property type="component" value="Unassembled WGS sequence"/>
</dbReference>
<dbReference type="PANTHER" id="PTHR47723">
    <property type="entry name" value="OS05G0353850 PROTEIN"/>
    <property type="match status" value="1"/>
</dbReference>